<dbReference type="AlphaFoldDB" id="T1I170"/>
<dbReference type="InterPro" id="IPR050382">
    <property type="entry name" value="MFS_Na/Anion_cotransporter"/>
</dbReference>
<accession>T1I170</accession>
<dbReference type="HOGENOM" id="CLU_974229_0_0_1"/>
<reference evidence="5" key="1">
    <citation type="submission" date="2015-05" db="UniProtKB">
        <authorList>
            <consortium name="EnsemblMetazoa"/>
        </authorList>
    </citation>
    <scope>IDENTIFICATION</scope>
</reference>
<dbReference type="Proteomes" id="UP000015103">
    <property type="component" value="Unassembled WGS sequence"/>
</dbReference>
<dbReference type="EMBL" id="ACPB03020973">
    <property type="status" value="NOT_ANNOTATED_CDS"/>
    <property type="molecule type" value="Genomic_DNA"/>
</dbReference>
<protein>
    <recommendedName>
        <fullName evidence="7">Major facilitator superfamily (MFS) profile domain-containing protein</fullName>
    </recommendedName>
</protein>
<evidence type="ECO:0000256" key="4">
    <source>
        <dbReference type="ARBA" id="ARBA00023136"/>
    </source>
</evidence>
<dbReference type="InParanoid" id="T1I170"/>
<evidence type="ECO:0000313" key="6">
    <source>
        <dbReference type="Proteomes" id="UP000015103"/>
    </source>
</evidence>
<evidence type="ECO:0000256" key="1">
    <source>
        <dbReference type="ARBA" id="ARBA00004141"/>
    </source>
</evidence>
<dbReference type="SUPFAM" id="SSF103473">
    <property type="entry name" value="MFS general substrate transporter"/>
    <property type="match status" value="1"/>
</dbReference>
<dbReference type="GO" id="GO:0016020">
    <property type="term" value="C:membrane"/>
    <property type="evidence" value="ECO:0007669"/>
    <property type="project" value="UniProtKB-SubCell"/>
</dbReference>
<dbReference type="InterPro" id="IPR036259">
    <property type="entry name" value="MFS_trans_sf"/>
</dbReference>
<dbReference type="PANTHER" id="PTHR11662:SF399">
    <property type="entry name" value="FI19708P1-RELATED"/>
    <property type="match status" value="1"/>
</dbReference>
<keyword evidence="6" id="KW-1185">Reference proteome</keyword>
<organism evidence="5 6">
    <name type="scientific">Rhodnius prolixus</name>
    <name type="common">Triatomid bug</name>
    <dbReference type="NCBI Taxonomy" id="13249"/>
    <lineage>
        <taxon>Eukaryota</taxon>
        <taxon>Metazoa</taxon>
        <taxon>Ecdysozoa</taxon>
        <taxon>Arthropoda</taxon>
        <taxon>Hexapoda</taxon>
        <taxon>Insecta</taxon>
        <taxon>Pterygota</taxon>
        <taxon>Neoptera</taxon>
        <taxon>Paraneoptera</taxon>
        <taxon>Hemiptera</taxon>
        <taxon>Heteroptera</taxon>
        <taxon>Panheteroptera</taxon>
        <taxon>Cimicomorpha</taxon>
        <taxon>Reduviidae</taxon>
        <taxon>Triatominae</taxon>
        <taxon>Rhodnius</taxon>
    </lineage>
</organism>
<dbReference type="GO" id="GO:0022857">
    <property type="term" value="F:transmembrane transporter activity"/>
    <property type="evidence" value="ECO:0007669"/>
    <property type="project" value="InterPro"/>
</dbReference>
<dbReference type="PANTHER" id="PTHR11662">
    <property type="entry name" value="SOLUTE CARRIER FAMILY 17"/>
    <property type="match status" value="1"/>
</dbReference>
<dbReference type="Pfam" id="PF07690">
    <property type="entry name" value="MFS_1"/>
    <property type="match status" value="1"/>
</dbReference>
<evidence type="ECO:0000313" key="5">
    <source>
        <dbReference type="EnsemblMetazoa" id="RPRC010040-PA"/>
    </source>
</evidence>
<dbReference type="EnsemblMetazoa" id="RPRC010040-RA">
    <property type="protein sequence ID" value="RPRC010040-PA"/>
    <property type="gene ID" value="RPRC010040"/>
</dbReference>
<keyword evidence="3" id="KW-1133">Transmembrane helix</keyword>
<keyword evidence="2" id="KW-0812">Transmembrane</keyword>
<evidence type="ECO:0000256" key="2">
    <source>
        <dbReference type="ARBA" id="ARBA00022692"/>
    </source>
</evidence>
<dbReference type="InterPro" id="IPR011701">
    <property type="entry name" value="MFS"/>
</dbReference>
<sequence length="286" mass="31649">MALPIFGSLAHSAGGWPAIFYFTAILNLLWTINWAWIGADSPTTHKTISSEEKIYIETSLLNCKDFGRKMKSPWVKIFTSIPFWSLLLTQMCEGFGRNLLLNELPSFIDGILKVGIAANGFLSGCPYYISWLFVFPTSMSASCLLILFIGFCVDNSILAIILLVVAFILHAFIFSSFLITPLDMTPNFAGVLHSIINTAESLAGLFAPIVVGLVVDNPINYQVPFHTVFIKGFIILCNEIGVEANKTISSVYAKSLMFVLPTFTPTSKYSSNKERKPERTPIELPV</sequence>
<dbReference type="Gene3D" id="1.20.1250.20">
    <property type="entry name" value="MFS general substrate transporter like domains"/>
    <property type="match status" value="1"/>
</dbReference>
<evidence type="ECO:0000256" key="3">
    <source>
        <dbReference type="ARBA" id="ARBA00022989"/>
    </source>
</evidence>
<name>T1I170_RHOPR</name>
<proteinExistence type="predicted"/>
<evidence type="ECO:0008006" key="7">
    <source>
        <dbReference type="Google" id="ProtNLM"/>
    </source>
</evidence>
<dbReference type="VEuPathDB" id="VectorBase:RPRC010040"/>
<dbReference type="STRING" id="13249.T1I170"/>
<keyword evidence="4" id="KW-0472">Membrane</keyword>
<dbReference type="GO" id="GO:0006820">
    <property type="term" value="P:monoatomic anion transport"/>
    <property type="evidence" value="ECO:0007669"/>
    <property type="project" value="TreeGrafter"/>
</dbReference>
<dbReference type="eggNOG" id="KOG2532">
    <property type="taxonomic scope" value="Eukaryota"/>
</dbReference>
<comment type="subcellular location">
    <subcellularLocation>
        <location evidence="1">Membrane</location>
        <topology evidence="1">Multi-pass membrane protein</topology>
    </subcellularLocation>
</comment>